<dbReference type="Proteomes" id="UP000813444">
    <property type="component" value="Unassembled WGS sequence"/>
</dbReference>
<name>A0A8K0SD72_9HYPO</name>
<sequence length="524" mass="56245">MQTGLVEGGKPSCLHVNTSSGVFAPTFTESQPDVASFLDIPFAEPPTGNLRFAPPVAKLYPGDDVVKASSLPPGCLQYVLPLLWGSVSLSGGPAREADFQYGDYSNTTEDCLRLSIFAPAASLPRADDAVPEDGPLPVVIWVHGGGLSLGGINTPWWISSNWVQRSQAHIMVHIQYRVNLLGLPNAAGLAEEGQNLNLAYLDQRLAVEWVRDNIEHFGGDPERITLWGESAGGGSVDSYLFAWARDPIIKGAIADSGNAFGIEAMLAQPGDYSTFTQVAGQLGCGNLSPSEELQCMRLVPESKLRQFLQALPGEGGASDNNLVFGVPIDNVTTFSGYGDRILEGFPKHSTSIPLITGTLTNEGAAIVPWQFEGTETATEVPATLAAAALGFKLGLQCTTLRDVRLRSEAGATTYHFLYDGNFTNVSPLPWMGAYHTAELPMIMGTHEIQGPSGEFERSVSERMQDVYMEFARDPANGPARAGWPPSVANLETSEVAKWAGDGRVEQVITAKELRDECVENGFEV</sequence>
<dbReference type="EMBL" id="JAGPNK010000033">
    <property type="protein sequence ID" value="KAH7303505.1"/>
    <property type="molecule type" value="Genomic_DNA"/>
</dbReference>
<dbReference type="InterPro" id="IPR002018">
    <property type="entry name" value="CarbesteraseB"/>
</dbReference>
<dbReference type="GO" id="GO:0052689">
    <property type="term" value="F:carboxylic ester hydrolase activity"/>
    <property type="evidence" value="ECO:0007669"/>
    <property type="project" value="TreeGrafter"/>
</dbReference>
<dbReference type="OrthoDB" id="408631at2759"/>
<keyword evidence="6" id="KW-1185">Reference proteome</keyword>
<feature type="domain" description="Carboxylesterase type B" evidence="4">
    <location>
        <begin position="397"/>
        <end position="498"/>
    </location>
</feature>
<dbReference type="Pfam" id="PF00135">
    <property type="entry name" value="COesterase"/>
    <property type="match status" value="2"/>
</dbReference>
<gene>
    <name evidence="5" type="ORF">B0I35DRAFT_364812</name>
</gene>
<dbReference type="AlphaFoldDB" id="A0A8K0SD72"/>
<dbReference type="InterPro" id="IPR019826">
    <property type="entry name" value="Carboxylesterase_B_AS"/>
</dbReference>
<accession>A0A8K0SD72</accession>
<evidence type="ECO:0000313" key="5">
    <source>
        <dbReference type="EMBL" id="KAH7303505.1"/>
    </source>
</evidence>
<dbReference type="EC" id="3.1.1.-" evidence="3"/>
<comment type="caution">
    <text evidence="5">The sequence shown here is derived from an EMBL/GenBank/DDBJ whole genome shotgun (WGS) entry which is preliminary data.</text>
</comment>
<evidence type="ECO:0000256" key="3">
    <source>
        <dbReference type="RuleBase" id="RU361235"/>
    </source>
</evidence>
<keyword evidence="2 3" id="KW-0378">Hydrolase</keyword>
<evidence type="ECO:0000256" key="2">
    <source>
        <dbReference type="ARBA" id="ARBA00022801"/>
    </source>
</evidence>
<protein>
    <recommendedName>
        <fullName evidence="3">Carboxylic ester hydrolase</fullName>
        <ecNumber evidence="3">3.1.1.-</ecNumber>
    </recommendedName>
</protein>
<evidence type="ECO:0000313" key="6">
    <source>
        <dbReference type="Proteomes" id="UP000813444"/>
    </source>
</evidence>
<evidence type="ECO:0000259" key="4">
    <source>
        <dbReference type="Pfam" id="PF00135"/>
    </source>
</evidence>
<comment type="similarity">
    <text evidence="1 3">Belongs to the type-B carboxylesterase/lipase family.</text>
</comment>
<dbReference type="SUPFAM" id="SSF53474">
    <property type="entry name" value="alpha/beta-Hydrolases"/>
    <property type="match status" value="1"/>
</dbReference>
<organism evidence="5 6">
    <name type="scientific">Stachybotrys elegans</name>
    <dbReference type="NCBI Taxonomy" id="80388"/>
    <lineage>
        <taxon>Eukaryota</taxon>
        <taxon>Fungi</taxon>
        <taxon>Dikarya</taxon>
        <taxon>Ascomycota</taxon>
        <taxon>Pezizomycotina</taxon>
        <taxon>Sordariomycetes</taxon>
        <taxon>Hypocreomycetidae</taxon>
        <taxon>Hypocreales</taxon>
        <taxon>Stachybotryaceae</taxon>
        <taxon>Stachybotrys</taxon>
    </lineage>
</organism>
<proteinExistence type="inferred from homology"/>
<dbReference type="Gene3D" id="3.40.50.1820">
    <property type="entry name" value="alpha/beta hydrolase"/>
    <property type="match status" value="1"/>
</dbReference>
<evidence type="ECO:0000256" key="1">
    <source>
        <dbReference type="ARBA" id="ARBA00005964"/>
    </source>
</evidence>
<reference evidence="5" key="1">
    <citation type="journal article" date="2021" name="Nat. Commun.">
        <title>Genetic determinants of endophytism in the Arabidopsis root mycobiome.</title>
        <authorList>
            <person name="Mesny F."/>
            <person name="Miyauchi S."/>
            <person name="Thiergart T."/>
            <person name="Pickel B."/>
            <person name="Atanasova L."/>
            <person name="Karlsson M."/>
            <person name="Huettel B."/>
            <person name="Barry K.W."/>
            <person name="Haridas S."/>
            <person name="Chen C."/>
            <person name="Bauer D."/>
            <person name="Andreopoulos W."/>
            <person name="Pangilinan J."/>
            <person name="LaButti K."/>
            <person name="Riley R."/>
            <person name="Lipzen A."/>
            <person name="Clum A."/>
            <person name="Drula E."/>
            <person name="Henrissat B."/>
            <person name="Kohler A."/>
            <person name="Grigoriev I.V."/>
            <person name="Martin F.M."/>
            <person name="Hacquard S."/>
        </authorList>
    </citation>
    <scope>NUCLEOTIDE SEQUENCE</scope>
    <source>
        <strain evidence="5">MPI-CAGE-CH-0235</strain>
    </source>
</reference>
<dbReference type="PROSITE" id="PS00122">
    <property type="entry name" value="CARBOXYLESTERASE_B_1"/>
    <property type="match status" value="1"/>
</dbReference>
<dbReference type="PANTHER" id="PTHR43918:SF4">
    <property type="entry name" value="CARBOXYLIC ESTER HYDROLASE"/>
    <property type="match status" value="1"/>
</dbReference>
<feature type="domain" description="Carboxylesterase type B" evidence="4">
    <location>
        <begin position="28"/>
        <end position="375"/>
    </location>
</feature>
<dbReference type="PANTHER" id="PTHR43918">
    <property type="entry name" value="ACETYLCHOLINESTERASE"/>
    <property type="match status" value="1"/>
</dbReference>
<dbReference type="InterPro" id="IPR050654">
    <property type="entry name" value="AChE-related_enzymes"/>
</dbReference>
<dbReference type="InterPro" id="IPR029058">
    <property type="entry name" value="AB_hydrolase_fold"/>
</dbReference>